<feature type="compositionally biased region" description="Basic and acidic residues" evidence="5">
    <location>
        <begin position="365"/>
        <end position="374"/>
    </location>
</feature>
<dbReference type="InterPro" id="IPR018106">
    <property type="entry name" value="CAP_CS_N"/>
</dbReference>
<feature type="compositionally biased region" description="Low complexity" evidence="5">
    <location>
        <begin position="314"/>
        <end position="326"/>
    </location>
</feature>
<dbReference type="InterPro" id="IPR017901">
    <property type="entry name" value="C-CAP_CF_C-like"/>
</dbReference>
<dbReference type="InterPro" id="IPR036222">
    <property type="entry name" value="CAP_N_sf"/>
</dbReference>
<dbReference type="SMART" id="SM00673">
    <property type="entry name" value="CARP"/>
    <property type="match status" value="2"/>
</dbReference>
<evidence type="ECO:0000256" key="5">
    <source>
        <dbReference type="SAM" id="MobiDB-lite"/>
    </source>
</evidence>
<comment type="similarity">
    <text evidence="1 4">Belongs to the CAP family.</text>
</comment>
<dbReference type="FunCoup" id="A0A2N3NGN2">
    <property type="interactions" value="715"/>
</dbReference>
<dbReference type="InterPro" id="IPR013992">
    <property type="entry name" value="Adenylate_cyclase-assoc_CAP_N"/>
</dbReference>
<dbReference type="PANTHER" id="PTHR10652">
    <property type="entry name" value="ADENYLYL CYCLASE-ASSOCIATED PROTEIN"/>
    <property type="match status" value="1"/>
</dbReference>
<dbReference type="PANTHER" id="PTHR10652:SF0">
    <property type="entry name" value="ADENYLYL CYCLASE-ASSOCIATED PROTEIN"/>
    <property type="match status" value="1"/>
</dbReference>
<dbReference type="STRING" id="41688.A0A2N3NGN2"/>
<reference evidence="7 8" key="1">
    <citation type="journal article" date="2017" name="G3 (Bethesda)">
        <title>First Draft Genome Sequence of the Pathogenic Fungus Lomentospora prolificans (Formerly Scedosporium prolificans).</title>
        <authorList>
            <person name="Luo R."/>
            <person name="Zimin A."/>
            <person name="Workman R."/>
            <person name="Fan Y."/>
            <person name="Pertea G."/>
            <person name="Grossman N."/>
            <person name="Wear M.P."/>
            <person name="Jia B."/>
            <person name="Miller H."/>
            <person name="Casadevall A."/>
            <person name="Timp W."/>
            <person name="Zhang S.X."/>
            <person name="Salzberg S.L."/>
        </authorList>
    </citation>
    <scope>NUCLEOTIDE SEQUENCE [LARGE SCALE GENOMIC DNA]</scope>
    <source>
        <strain evidence="7 8">JHH-5317</strain>
    </source>
</reference>
<dbReference type="SUPFAM" id="SSF69340">
    <property type="entry name" value="C-terminal domain of adenylylcyclase associated protein"/>
    <property type="match status" value="1"/>
</dbReference>
<dbReference type="InterPro" id="IPR053950">
    <property type="entry name" value="CAP_N"/>
</dbReference>
<dbReference type="InterPro" id="IPR013912">
    <property type="entry name" value="Adenylate_cyclase-assoc_CAP_C"/>
</dbReference>
<feature type="region of interest" description="Disordered" evidence="5">
    <location>
        <begin position="79"/>
        <end position="101"/>
    </location>
</feature>
<feature type="compositionally biased region" description="Low complexity" evidence="5">
    <location>
        <begin position="83"/>
        <end position="101"/>
    </location>
</feature>
<dbReference type="GO" id="GO:0019933">
    <property type="term" value="P:cAMP-mediated signaling"/>
    <property type="evidence" value="ECO:0007669"/>
    <property type="project" value="TreeGrafter"/>
</dbReference>
<evidence type="ECO:0000259" key="6">
    <source>
        <dbReference type="PROSITE" id="PS51329"/>
    </source>
</evidence>
<feature type="compositionally biased region" description="Basic and acidic residues" evidence="5">
    <location>
        <begin position="403"/>
        <end position="416"/>
    </location>
</feature>
<feature type="domain" description="C-CAP/cofactor C-like" evidence="6">
    <location>
        <begin position="413"/>
        <end position="548"/>
    </location>
</feature>
<evidence type="ECO:0000256" key="3">
    <source>
        <dbReference type="ARBA" id="ARBA00072052"/>
    </source>
</evidence>
<dbReference type="InterPro" id="IPR036223">
    <property type="entry name" value="CAP_C_sf"/>
</dbReference>
<evidence type="ECO:0000256" key="1">
    <source>
        <dbReference type="ARBA" id="ARBA00007659"/>
    </source>
</evidence>
<dbReference type="Gene3D" id="2.160.20.70">
    <property type="match status" value="1"/>
</dbReference>
<organism evidence="7 8">
    <name type="scientific">Lomentospora prolificans</name>
    <dbReference type="NCBI Taxonomy" id="41688"/>
    <lineage>
        <taxon>Eukaryota</taxon>
        <taxon>Fungi</taxon>
        <taxon>Dikarya</taxon>
        <taxon>Ascomycota</taxon>
        <taxon>Pezizomycotina</taxon>
        <taxon>Sordariomycetes</taxon>
        <taxon>Hypocreomycetidae</taxon>
        <taxon>Microascales</taxon>
        <taxon>Microascaceae</taxon>
        <taxon>Lomentospora</taxon>
    </lineage>
</organism>
<comment type="caution">
    <text evidence="7">The sequence shown here is derived from an EMBL/GenBank/DDBJ whole genome shotgun (WGS) entry which is preliminary data.</text>
</comment>
<dbReference type="PROSITE" id="PS01088">
    <property type="entry name" value="CAP_1"/>
    <property type="match status" value="1"/>
</dbReference>
<sequence>MAAGSLFIPSSIELRQSPDASSAFDSCDGTLLPGDPLSLRYATRTHRHETMAANGMHNLATLIKRLEAATARLEDIAESTQGAPTASLTSGTPTPAAAGASNAVAAPPVPVVPAEPVPESVEEFDNFVKESVQKYVGLAQGLDEHVSEQAQALLEGFHSQRNFLLITTKAKKPDITGSEMSVFQDLVKPISEAIGRVSSIKDANRTSKFYNHLSTVSEGALVLAWVTVDNRPWKHVEESLGSAQFFGNRVLQEFKDKDPKQVEFIQAFYQVFRDLAEYVKQYFPNAIVWNANGKPAKDVMAELASRTQQPRGPAAPAAGAMPPAPAAAPVASLLGSVTTTPPTQSGLGAVFSELNKGEAVTKGLRKVDKSEMTHKNPSLRAGSTVPDKDAANRGKSPAPGKKPKPESMRVKKPPKKELDGNKWIIENYDNPPEPIEIEASISHSILISKCSKTTIIIKGKANAVTVENTVRLSLVVDSLVSAVDVVKSQNFALQVLGSIPTSMMDQVDGAQVYLSKESMGTKIFSSKSANINLNVISGPDDDYVEVPLPSQLCSYYDAEKGDLVNEIVAHAG</sequence>
<evidence type="ECO:0000256" key="4">
    <source>
        <dbReference type="RuleBase" id="RU000647"/>
    </source>
</evidence>
<evidence type="ECO:0000313" key="7">
    <source>
        <dbReference type="EMBL" id="PKS11584.1"/>
    </source>
</evidence>
<feature type="region of interest" description="Disordered" evidence="5">
    <location>
        <begin position="304"/>
        <end position="326"/>
    </location>
</feature>
<dbReference type="Proteomes" id="UP000233524">
    <property type="component" value="Unassembled WGS sequence"/>
</dbReference>
<dbReference type="FunFam" id="1.25.40.330:FF:000001">
    <property type="entry name" value="Adenylyl cyclase-associated protein"/>
    <property type="match status" value="1"/>
</dbReference>
<dbReference type="InterPro" id="IPR001837">
    <property type="entry name" value="Adenylate_cyclase-assoc_CAP"/>
</dbReference>
<protein>
    <recommendedName>
        <fullName evidence="3 4">Adenylyl cyclase-associated protein</fullName>
    </recommendedName>
</protein>
<dbReference type="InterPro" id="IPR006599">
    <property type="entry name" value="CARP_motif"/>
</dbReference>
<dbReference type="AlphaFoldDB" id="A0A2N3NGN2"/>
<dbReference type="GO" id="GO:0007015">
    <property type="term" value="P:actin filament organization"/>
    <property type="evidence" value="ECO:0007669"/>
    <property type="project" value="TreeGrafter"/>
</dbReference>
<comment type="function">
    <text evidence="2">The N-terminal domain binds to adenylyl cyclase, thereby enabling adenylyl cyclase to be activated by upstream regulatory signals, such as Ras. The C-terminal domain is required for normal cellular morphology and growth control.</text>
</comment>
<dbReference type="PROSITE" id="PS51329">
    <property type="entry name" value="C_CAP_COFACTOR_C"/>
    <property type="match status" value="1"/>
</dbReference>
<dbReference type="GO" id="GO:0005737">
    <property type="term" value="C:cytoplasm"/>
    <property type="evidence" value="ECO:0007669"/>
    <property type="project" value="TreeGrafter"/>
</dbReference>
<proteinExistence type="inferred from homology"/>
<name>A0A2N3NGN2_9PEZI</name>
<dbReference type="Pfam" id="PF01213">
    <property type="entry name" value="CAP_N-CM"/>
    <property type="match status" value="1"/>
</dbReference>
<dbReference type="InterPro" id="IPR016098">
    <property type="entry name" value="CAP/MinC_C"/>
</dbReference>
<evidence type="ECO:0000313" key="8">
    <source>
        <dbReference type="Proteomes" id="UP000233524"/>
    </source>
</evidence>
<gene>
    <name evidence="7" type="ORF">jhhlp_003349</name>
</gene>
<dbReference type="VEuPathDB" id="FungiDB:jhhlp_003349"/>
<accession>A0A2N3NGN2</accession>
<dbReference type="EMBL" id="NLAX01000008">
    <property type="protein sequence ID" value="PKS11584.1"/>
    <property type="molecule type" value="Genomic_DNA"/>
</dbReference>
<dbReference type="InParanoid" id="A0A2N3NGN2"/>
<dbReference type="Pfam" id="PF08603">
    <property type="entry name" value="CAP_C"/>
    <property type="match status" value="1"/>
</dbReference>
<dbReference type="GO" id="GO:0003779">
    <property type="term" value="F:actin binding"/>
    <property type="evidence" value="ECO:0007669"/>
    <property type="project" value="InterPro"/>
</dbReference>
<evidence type="ECO:0000256" key="2">
    <source>
        <dbReference type="ARBA" id="ARBA00054756"/>
    </source>
</evidence>
<dbReference type="SUPFAM" id="SSF101278">
    <property type="entry name" value="N-terminal domain of adenylylcyclase associated protein, CAP"/>
    <property type="match status" value="1"/>
</dbReference>
<keyword evidence="8" id="KW-1185">Reference proteome</keyword>
<dbReference type="OrthoDB" id="77251at2759"/>
<dbReference type="FunFam" id="2.160.20.70:FF:000008">
    <property type="entry name" value="Adenylyl cyclase-associated protein"/>
    <property type="match status" value="1"/>
</dbReference>
<dbReference type="Pfam" id="PF21938">
    <property type="entry name" value="CAP_N"/>
    <property type="match status" value="1"/>
</dbReference>
<dbReference type="GO" id="GO:0008179">
    <property type="term" value="F:adenylate cyclase binding"/>
    <property type="evidence" value="ECO:0007669"/>
    <property type="project" value="TreeGrafter"/>
</dbReference>
<dbReference type="Gene3D" id="1.25.40.330">
    <property type="entry name" value="Adenylate cyclase-associated CAP, N-terminal domain"/>
    <property type="match status" value="1"/>
</dbReference>
<feature type="region of interest" description="Disordered" evidence="5">
    <location>
        <begin position="363"/>
        <end position="416"/>
    </location>
</feature>